<evidence type="ECO:0008006" key="3">
    <source>
        <dbReference type="Google" id="ProtNLM"/>
    </source>
</evidence>
<dbReference type="Gene3D" id="3.40.50.1980">
    <property type="entry name" value="Nitrogenase molybdenum iron protein domain"/>
    <property type="match status" value="1"/>
</dbReference>
<sequence length="249" mass="26917">MPAFAFLAAEAAVRAASLNLCTDELLLLLAEPQQIVSVSHLGRLPEETALWQQGRQVPANDGSLESVVARRPTLILSMGGSGRARASLAAKLGYRLLDLPYPASPAEVVGQAERVAAALGRPEAARPYRRWLDRLTASRPALVEGAFLSGGGLSLSPDGLGAQWLALAGFRQPALPGNRLTLETLVAKPPKWLIRSDYRATQASRGNAWLEHPLIRRLAPRTIVTDGRAWTCGGLPMLAEVERLRSRRR</sequence>
<dbReference type="EMBL" id="BSOO01000016">
    <property type="protein sequence ID" value="GLR48009.1"/>
    <property type="molecule type" value="Genomic_DNA"/>
</dbReference>
<evidence type="ECO:0000313" key="2">
    <source>
        <dbReference type="Proteomes" id="UP001156703"/>
    </source>
</evidence>
<gene>
    <name evidence="1" type="ORF">GCM10007925_17220</name>
</gene>
<proteinExistence type="predicted"/>
<keyword evidence="2" id="KW-1185">Reference proteome</keyword>
<name>A0ABQ5ZB53_9SPHN</name>
<reference evidence="2" key="1">
    <citation type="journal article" date="2019" name="Int. J. Syst. Evol. Microbiol.">
        <title>The Global Catalogue of Microorganisms (GCM) 10K type strain sequencing project: providing services to taxonomists for standard genome sequencing and annotation.</title>
        <authorList>
            <consortium name="The Broad Institute Genomics Platform"/>
            <consortium name="The Broad Institute Genome Sequencing Center for Infectious Disease"/>
            <person name="Wu L."/>
            <person name="Ma J."/>
        </authorList>
    </citation>
    <scope>NUCLEOTIDE SEQUENCE [LARGE SCALE GENOMIC DNA]</scope>
    <source>
        <strain evidence="2">NBRC 102146</strain>
    </source>
</reference>
<dbReference type="SUPFAM" id="SSF53807">
    <property type="entry name" value="Helical backbone' metal receptor"/>
    <property type="match status" value="1"/>
</dbReference>
<accession>A0ABQ5ZB53</accession>
<dbReference type="RefSeq" id="WP_029940727.1">
    <property type="nucleotide sequence ID" value="NZ_BSOO01000016.1"/>
</dbReference>
<protein>
    <recommendedName>
        <fullName evidence="3">Iron complex transport system substrate-binding protein</fullName>
    </recommendedName>
</protein>
<comment type="caution">
    <text evidence="1">The sequence shown here is derived from an EMBL/GenBank/DDBJ whole genome shotgun (WGS) entry which is preliminary data.</text>
</comment>
<dbReference type="Proteomes" id="UP001156703">
    <property type="component" value="Unassembled WGS sequence"/>
</dbReference>
<organism evidence="1 2">
    <name type="scientific">Sphingomonas astaxanthinifaciens DSM 22298</name>
    <dbReference type="NCBI Taxonomy" id="1123267"/>
    <lineage>
        <taxon>Bacteria</taxon>
        <taxon>Pseudomonadati</taxon>
        <taxon>Pseudomonadota</taxon>
        <taxon>Alphaproteobacteria</taxon>
        <taxon>Sphingomonadales</taxon>
        <taxon>Sphingomonadaceae</taxon>
        <taxon>Sphingomonas</taxon>
    </lineage>
</organism>
<evidence type="ECO:0000313" key="1">
    <source>
        <dbReference type="EMBL" id="GLR48009.1"/>
    </source>
</evidence>